<dbReference type="RefSeq" id="XP_004990696.1">
    <property type="nucleotide sequence ID" value="XM_004990639.1"/>
</dbReference>
<dbReference type="PANTHER" id="PTHR34923:SF1">
    <property type="entry name" value="SMALL INTEGRAL MEMBRANE PROTEIN 20"/>
    <property type="match status" value="1"/>
</dbReference>
<reference evidence="3" key="1">
    <citation type="submission" date="2009-08" db="EMBL/GenBank/DDBJ databases">
        <title>Annotation of Salpingoeca rosetta.</title>
        <authorList>
            <consortium name="The Broad Institute Genome Sequencing Platform"/>
            <person name="Russ C."/>
            <person name="Cuomo C."/>
            <person name="Burger G."/>
            <person name="Gray M.W."/>
            <person name="Holland P.W.H."/>
            <person name="King N."/>
            <person name="Lang F.B.F."/>
            <person name="Roger A.J."/>
            <person name="Ruiz-Trillo I."/>
            <person name="Young S.K."/>
            <person name="Zeng Q."/>
            <person name="Gargeya S."/>
            <person name="Alvarado L."/>
            <person name="Berlin A."/>
            <person name="Chapman S.B."/>
            <person name="Chen Z."/>
            <person name="Freedman E."/>
            <person name="Gellesch M."/>
            <person name="Goldberg J."/>
            <person name="Griggs A."/>
            <person name="Gujja S."/>
            <person name="Heilman E."/>
            <person name="Heiman D."/>
            <person name="Howarth C."/>
            <person name="Mehta T."/>
            <person name="Neiman D."/>
            <person name="Pearson M."/>
            <person name="Roberts A."/>
            <person name="Saif S."/>
            <person name="Shea T."/>
            <person name="Shenoy N."/>
            <person name="Sisk P."/>
            <person name="Stolte C."/>
            <person name="Sykes S."/>
            <person name="White J."/>
            <person name="Yandava C."/>
            <person name="Haas B."/>
            <person name="Nusbaum C."/>
            <person name="Birren B."/>
        </authorList>
    </citation>
    <scope>NUCLEOTIDE SEQUENCE [LARGE SCALE GENOMIC DNA]</scope>
    <source>
        <strain evidence="3">ATCC 50818</strain>
    </source>
</reference>
<protein>
    <recommendedName>
        <fullName evidence="5">Small integral membrane protein 20</fullName>
    </recommendedName>
</protein>
<dbReference type="PANTHER" id="PTHR34923">
    <property type="entry name" value="SMALL INTEGRAL MEMBRANE PROTEIN 20"/>
    <property type="match status" value="1"/>
</dbReference>
<dbReference type="Pfam" id="PF15061">
    <property type="entry name" value="MITRAC7_Phoenixin"/>
    <property type="match status" value="1"/>
</dbReference>
<proteinExistence type="predicted"/>
<keyword evidence="2" id="KW-0812">Transmembrane</keyword>
<dbReference type="FunCoup" id="F2UJQ3">
    <property type="interactions" value="101"/>
</dbReference>
<organism evidence="4">
    <name type="scientific">Salpingoeca rosetta (strain ATCC 50818 / BSB-021)</name>
    <dbReference type="NCBI Taxonomy" id="946362"/>
    <lineage>
        <taxon>Eukaryota</taxon>
        <taxon>Choanoflagellata</taxon>
        <taxon>Craspedida</taxon>
        <taxon>Salpingoecidae</taxon>
        <taxon>Salpingoeca</taxon>
    </lineage>
</organism>
<evidence type="ECO:0008006" key="5">
    <source>
        <dbReference type="Google" id="ProtNLM"/>
    </source>
</evidence>
<dbReference type="GO" id="GO:0005743">
    <property type="term" value="C:mitochondrial inner membrane"/>
    <property type="evidence" value="ECO:0007669"/>
    <property type="project" value="TreeGrafter"/>
</dbReference>
<dbReference type="KEGG" id="sre:PTSG_08446"/>
<dbReference type="GeneID" id="16071254"/>
<name>F2UJQ3_SALR5</name>
<dbReference type="OrthoDB" id="8755372at2759"/>
<dbReference type="InterPro" id="IPR027917">
    <property type="entry name" value="MITRAC7/Phoenixin"/>
</dbReference>
<dbReference type="GO" id="GO:0033617">
    <property type="term" value="P:mitochondrial respiratory chain complex IV assembly"/>
    <property type="evidence" value="ECO:0007669"/>
    <property type="project" value="InterPro"/>
</dbReference>
<dbReference type="eggNOG" id="ENOG502S83Z">
    <property type="taxonomic scope" value="Eukaryota"/>
</dbReference>
<dbReference type="EMBL" id="GL832977">
    <property type="protein sequence ID" value="EGD77352.1"/>
    <property type="molecule type" value="Genomic_DNA"/>
</dbReference>
<gene>
    <name evidence="3" type="ORF">PTSG_08446</name>
</gene>
<keyword evidence="2" id="KW-1133">Transmembrane helix</keyword>
<dbReference type="InParanoid" id="F2UJQ3"/>
<feature type="region of interest" description="Disordered" evidence="1">
    <location>
        <begin position="48"/>
        <end position="72"/>
    </location>
</feature>
<accession>F2UJQ3</accession>
<dbReference type="AlphaFoldDB" id="F2UJQ3"/>
<dbReference type="Proteomes" id="UP000007799">
    <property type="component" value="Unassembled WGS sequence"/>
</dbReference>
<evidence type="ECO:0000256" key="2">
    <source>
        <dbReference type="SAM" id="Phobius"/>
    </source>
</evidence>
<evidence type="ECO:0000313" key="3">
    <source>
        <dbReference type="EMBL" id="EGD77352.1"/>
    </source>
</evidence>
<keyword evidence="2" id="KW-0472">Membrane</keyword>
<evidence type="ECO:0000256" key="1">
    <source>
        <dbReference type="SAM" id="MobiDB-lite"/>
    </source>
</evidence>
<evidence type="ECO:0000313" key="4">
    <source>
        <dbReference type="Proteomes" id="UP000007799"/>
    </source>
</evidence>
<feature type="transmembrane region" description="Helical" evidence="2">
    <location>
        <begin position="7"/>
        <end position="26"/>
    </location>
</feature>
<keyword evidence="4" id="KW-1185">Reference proteome</keyword>
<sequence>MARGGKSAAAVVGVVALTMAALYPIVFAPLMDASEYRGRQQEFLREQGLSKKDIQPEGLPVWSDPFDQKKSK</sequence>